<feature type="compositionally biased region" description="Basic and acidic residues" evidence="1">
    <location>
        <begin position="50"/>
        <end position="60"/>
    </location>
</feature>
<name>A0AAN8YZ95_9MAGN</name>
<gene>
    <name evidence="2" type="ORF">RJ641_016904</name>
</gene>
<feature type="compositionally biased region" description="Basic residues" evidence="1">
    <location>
        <begin position="87"/>
        <end position="106"/>
    </location>
</feature>
<reference evidence="2 3" key="1">
    <citation type="submission" date="2023-12" db="EMBL/GenBank/DDBJ databases">
        <title>A high-quality genome assembly for Dillenia turbinata (Dilleniales).</title>
        <authorList>
            <person name="Chanderbali A."/>
        </authorList>
    </citation>
    <scope>NUCLEOTIDE SEQUENCE [LARGE SCALE GENOMIC DNA]</scope>
    <source>
        <strain evidence="2">LSX21</strain>
        <tissue evidence="2">Leaf</tissue>
    </source>
</reference>
<feature type="compositionally biased region" description="Polar residues" evidence="1">
    <location>
        <begin position="16"/>
        <end position="31"/>
    </location>
</feature>
<evidence type="ECO:0000313" key="2">
    <source>
        <dbReference type="EMBL" id="KAK6918482.1"/>
    </source>
</evidence>
<dbReference type="Proteomes" id="UP001370490">
    <property type="component" value="Unassembled WGS sequence"/>
</dbReference>
<evidence type="ECO:0000256" key="1">
    <source>
        <dbReference type="SAM" id="MobiDB-lite"/>
    </source>
</evidence>
<dbReference type="AlphaFoldDB" id="A0AAN8YZ95"/>
<comment type="caution">
    <text evidence="2">The sequence shown here is derived from an EMBL/GenBank/DDBJ whole genome shotgun (WGS) entry which is preliminary data.</text>
</comment>
<organism evidence="2 3">
    <name type="scientific">Dillenia turbinata</name>
    <dbReference type="NCBI Taxonomy" id="194707"/>
    <lineage>
        <taxon>Eukaryota</taxon>
        <taxon>Viridiplantae</taxon>
        <taxon>Streptophyta</taxon>
        <taxon>Embryophyta</taxon>
        <taxon>Tracheophyta</taxon>
        <taxon>Spermatophyta</taxon>
        <taxon>Magnoliopsida</taxon>
        <taxon>eudicotyledons</taxon>
        <taxon>Gunneridae</taxon>
        <taxon>Pentapetalae</taxon>
        <taxon>Dilleniales</taxon>
        <taxon>Dilleniaceae</taxon>
        <taxon>Dillenia</taxon>
    </lineage>
</organism>
<dbReference type="PANTHER" id="PTHR37218">
    <property type="entry name" value="COILED-COIL PROTEIN"/>
    <property type="match status" value="1"/>
</dbReference>
<sequence length="181" mass="20655">MSGSVKDNEQRKKTADNSGNKELSQRQNFEPKTSAIEGEDHLMAPMCNDDSEKHNDGYEKGKRKRKRKRADDPLARIPLEELGGTGSKKKDRRKKYWEAKKKKQKKGKAEEDLDFPGHEKIKFGDIVEAPPKLANLPKKIKTVQDASHERLCLKAVEAYRSHKGWESVEFEISKEMGAIAH</sequence>
<accession>A0AAN8YZ95</accession>
<protein>
    <submittedName>
        <fullName evidence="2">Uncharacterized protein</fullName>
    </submittedName>
</protein>
<feature type="compositionally biased region" description="Basic and acidic residues" evidence="1">
    <location>
        <begin position="1"/>
        <end position="15"/>
    </location>
</feature>
<evidence type="ECO:0000313" key="3">
    <source>
        <dbReference type="Proteomes" id="UP001370490"/>
    </source>
</evidence>
<proteinExistence type="predicted"/>
<dbReference type="PANTHER" id="PTHR37218:SF2">
    <property type="entry name" value="COILED-COIL PROTEIN"/>
    <property type="match status" value="1"/>
</dbReference>
<dbReference type="EMBL" id="JBAMMX010000022">
    <property type="protein sequence ID" value="KAK6918482.1"/>
    <property type="molecule type" value="Genomic_DNA"/>
</dbReference>
<keyword evidence="3" id="KW-1185">Reference proteome</keyword>
<feature type="region of interest" description="Disordered" evidence="1">
    <location>
        <begin position="1"/>
        <end position="113"/>
    </location>
</feature>